<dbReference type="PANTHER" id="PTHR43739">
    <property type="entry name" value="XYLOGLUCANASE (EUROFUNG)"/>
    <property type="match status" value="1"/>
</dbReference>
<evidence type="ECO:0000313" key="2">
    <source>
        <dbReference type="Proteomes" id="UP000230052"/>
    </source>
</evidence>
<dbReference type="PANTHER" id="PTHR43739:SF5">
    <property type="entry name" value="EXO-ALPHA-SIALIDASE"/>
    <property type="match status" value="1"/>
</dbReference>
<name>A0A2J0L1E2_9BACT</name>
<evidence type="ECO:0008006" key="3">
    <source>
        <dbReference type="Google" id="ProtNLM"/>
    </source>
</evidence>
<sequence length="522" mass="58624">MGMLVKRIFLMICVLVSIECEALCEEAWQDMTRGIKDTDLKDTDLKVIAVDPAESTVVFVGARDKLYKSIDGGVNWTEIFTVYGDGEIKSIAISRKNPKIVYIATSNGLFKTLDRGENWARVFKGIGDREKGINFAAIHPFDSEMIYIGSAKGLFSSKDGGGAWHKTSGLAGSEEINFIAIDPAKADTMYISTAKGVFKTTNMGKDWERIFVTIRSGEAGEPVEEDDSEIEEEEVSAIEVNCISISSFDHDKIYLGTKKGVFLSSDSGKSWKKLSSTGLESENIKHIVSSRTSHFIYAATDKGVFGYDESSEAWQKFYGGITTNGINMLAFDFNQEHLWVVGDGGVFKMFSQEKDVKGNVPSLEAIFKNEPAIREIQEAAIKYAEVENGKIKNWRIGAACRGLFPEFSVNYDKTISYSKNDFWVGPYDWSADLTWDLADIIWNPYQKDIDVRSRLMVQLRDDILNEVTHLYYERRRLQAELITSPPSDAKTKFEKELRLEELTANIDGLTNGYLSKRLCNLQ</sequence>
<dbReference type="InterPro" id="IPR015943">
    <property type="entry name" value="WD40/YVTN_repeat-like_dom_sf"/>
</dbReference>
<dbReference type="AlphaFoldDB" id="A0A2J0L1E2"/>
<organism evidence="1 2">
    <name type="scientific">Candidatus Aquitaenariimonas noxiae</name>
    <dbReference type="NCBI Taxonomy" id="1974741"/>
    <lineage>
        <taxon>Bacteria</taxon>
        <taxon>Pseudomonadati</taxon>
        <taxon>Candidatus Omnitrophota</taxon>
        <taxon>Candidatus Aquitaenariimonas</taxon>
    </lineage>
</organism>
<reference evidence="1 2" key="1">
    <citation type="submission" date="2017-09" db="EMBL/GenBank/DDBJ databases">
        <title>Depth-based differentiation of microbial function through sediment-hosted aquifers and enrichment of novel symbionts in the deep terrestrial subsurface.</title>
        <authorList>
            <person name="Probst A.J."/>
            <person name="Ladd B."/>
            <person name="Jarett J.K."/>
            <person name="Geller-Mcgrath D.E."/>
            <person name="Sieber C.M."/>
            <person name="Emerson J.B."/>
            <person name="Anantharaman K."/>
            <person name="Thomas B.C."/>
            <person name="Malmstrom R."/>
            <person name="Stieglmeier M."/>
            <person name="Klingl A."/>
            <person name="Woyke T."/>
            <person name="Ryan C.M."/>
            <person name="Banfield J.F."/>
        </authorList>
    </citation>
    <scope>NUCLEOTIDE SEQUENCE [LARGE SCALE GENOMIC DNA]</scope>
    <source>
        <strain evidence="1">CG07_land_8_20_14_0_80_42_15</strain>
    </source>
</reference>
<comment type="caution">
    <text evidence="1">The sequence shown here is derived from an EMBL/GenBank/DDBJ whole genome shotgun (WGS) entry which is preliminary data.</text>
</comment>
<proteinExistence type="predicted"/>
<gene>
    <name evidence="1" type="ORF">COS99_02765</name>
</gene>
<dbReference type="GO" id="GO:0010411">
    <property type="term" value="P:xyloglucan metabolic process"/>
    <property type="evidence" value="ECO:0007669"/>
    <property type="project" value="TreeGrafter"/>
</dbReference>
<protein>
    <recommendedName>
        <fullName evidence="3">Sortilin N-terminal domain-containing protein</fullName>
    </recommendedName>
</protein>
<dbReference type="Gene3D" id="2.130.10.10">
    <property type="entry name" value="YVTN repeat-like/Quinoprotein amine dehydrogenase"/>
    <property type="match status" value="3"/>
</dbReference>
<dbReference type="Proteomes" id="UP000230052">
    <property type="component" value="Unassembled WGS sequence"/>
</dbReference>
<dbReference type="InterPro" id="IPR052025">
    <property type="entry name" value="Xyloglucanase_GH74"/>
</dbReference>
<dbReference type="EMBL" id="PEWV01000026">
    <property type="protein sequence ID" value="PIU41943.1"/>
    <property type="molecule type" value="Genomic_DNA"/>
</dbReference>
<accession>A0A2J0L1E2</accession>
<dbReference type="SUPFAM" id="SSF110296">
    <property type="entry name" value="Oligoxyloglucan reducing end-specific cellobiohydrolase"/>
    <property type="match status" value="1"/>
</dbReference>
<evidence type="ECO:0000313" key="1">
    <source>
        <dbReference type="EMBL" id="PIU41943.1"/>
    </source>
</evidence>